<evidence type="ECO:0000256" key="3">
    <source>
        <dbReference type="ARBA" id="ARBA00009184"/>
    </source>
</evidence>
<reference evidence="12 13" key="1">
    <citation type="submission" date="2015-03" db="EMBL/GenBank/DDBJ databases">
        <title>RNA-seq based gene annotation and comparative genomics of four Zymoseptoria species reveal species-specific pathogenicity related genes and transposable element activity.</title>
        <authorList>
            <person name="Grandaubert J."/>
            <person name="Bhattacharyya A."/>
            <person name="Stukenbrock E.H."/>
        </authorList>
    </citation>
    <scope>NUCLEOTIDE SEQUENCE [LARGE SCALE GENOMIC DNA]</scope>
    <source>
        <strain evidence="12 13">Zb18110</strain>
    </source>
</reference>
<dbReference type="OrthoDB" id="27226at2759"/>
<proteinExistence type="inferred from homology"/>
<dbReference type="GO" id="GO:0000287">
    <property type="term" value="F:magnesium ion binding"/>
    <property type="evidence" value="ECO:0007669"/>
    <property type="project" value="TreeGrafter"/>
</dbReference>
<keyword evidence="5" id="KW-0028">Amino-acid biosynthesis</keyword>
<dbReference type="InterPro" id="IPR050582">
    <property type="entry name" value="HAD-like_SerB"/>
</dbReference>
<dbReference type="SFLD" id="SFLDG01136">
    <property type="entry name" value="C1.6:_Phosphoserine_Phosphatas"/>
    <property type="match status" value="1"/>
</dbReference>
<dbReference type="GO" id="GO:0036424">
    <property type="term" value="F:L-phosphoserine phosphatase activity"/>
    <property type="evidence" value="ECO:0007669"/>
    <property type="project" value="EnsemblFungi"/>
</dbReference>
<keyword evidence="8" id="KW-0460">Magnesium</keyword>
<dbReference type="NCBIfam" id="TIGR00338">
    <property type="entry name" value="serB"/>
    <property type="match status" value="1"/>
</dbReference>
<dbReference type="SUPFAM" id="SSF56784">
    <property type="entry name" value="HAD-like"/>
    <property type="match status" value="1"/>
</dbReference>
<dbReference type="NCBIfam" id="TIGR01488">
    <property type="entry name" value="HAD-SF-IB"/>
    <property type="match status" value="1"/>
</dbReference>
<evidence type="ECO:0000256" key="5">
    <source>
        <dbReference type="ARBA" id="ARBA00022605"/>
    </source>
</evidence>
<dbReference type="EC" id="3.1.3.3" evidence="4"/>
<evidence type="ECO:0000256" key="8">
    <source>
        <dbReference type="ARBA" id="ARBA00022842"/>
    </source>
</evidence>
<dbReference type="PANTHER" id="PTHR43344">
    <property type="entry name" value="PHOSPHOSERINE PHOSPHATASE"/>
    <property type="match status" value="1"/>
</dbReference>
<dbReference type="InterPro" id="IPR023214">
    <property type="entry name" value="HAD_sf"/>
</dbReference>
<keyword evidence="7" id="KW-0378">Hydrolase</keyword>
<dbReference type="Gene3D" id="3.40.50.1000">
    <property type="entry name" value="HAD superfamily/HAD-like"/>
    <property type="match status" value="1"/>
</dbReference>
<evidence type="ECO:0000313" key="12">
    <source>
        <dbReference type="EMBL" id="KJX95275.1"/>
    </source>
</evidence>
<name>A0A0F4GGD0_9PEZI</name>
<organism evidence="12 13">
    <name type="scientific">Zymoseptoria brevis</name>
    <dbReference type="NCBI Taxonomy" id="1047168"/>
    <lineage>
        <taxon>Eukaryota</taxon>
        <taxon>Fungi</taxon>
        <taxon>Dikarya</taxon>
        <taxon>Ascomycota</taxon>
        <taxon>Pezizomycotina</taxon>
        <taxon>Dothideomycetes</taxon>
        <taxon>Dothideomycetidae</taxon>
        <taxon>Mycosphaerellales</taxon>
        <taxon>Mycosphaerellaceae</taxon>
        <taxon>Zymoseptoria</taxon>
    </lineage>
</organism>
<evidence type="ECO:0000256" key="9">
    <source>
        <dbReference type="ARBA" id="ARBA00023299"/>
    </source>
</evidence>
<dbReference type="AlphaFoldDB" id="A0A0F4GGD0"/>
<gene>
    <name evidence="12" type="ORF">TI39_contig4122g00003</name>
</gene>
<keyword evidence="6" id="KW-0479">Metal-binding</keyword>
<dbReference type="UniPathway" id="UPA00135">
    <property type="reaction ID" value="UER00198"/>
</dbReference>
<feature type="active site" description="Nucleophile" evidence="11">
    <location>
        <position position="110"/>
    </location>
</feature>
<dbReference type="Pfam" id="PF12710">
    <property type="entry name" value="HAD"/>
    <property type="match status" value="1"/>
</dbReference>
<evidence type="ECO:0000256" key="11">
    <source>
        <dbReference type="PIRSR" id="PIRSR604469-1"/>
    </source>
</evidence>
<dbReference type="Proteomes" id="UP000033647">
    <property type="component" value="Unassembled WGS sequence"/>
</dbReference>
<evidence type="ECO:0000256" key="6">
    <source>
        <dbReference type="ARBA" id="ARBA00022723"/>
    </source>
</evidence>
<dbReference type="SFLD" id="SFLDF00029">
    <property type="entry name" value="phosphoserine_phosphatase"/>
    <property type="match status" value="1"/>
</dbReference>
<dbReference type="InterPro" id="IPR036412">
    <property type="entry name" value="HAD-like_sf"/>
</dbReference>
<protein>
    <recommendedName>
        <fullName evidence="4">phosphoserine phosphatase</fullName>
        <ecNumber evidence="4">3.1.3.3</ecNumber>
    </recommendedName>
    <alternativeName>
        <fullName evidence="10">O-phosphoserine phosphohydrolase</fullName>
    </alternativeName>
</protein>
<dbReference type="EMBL" id="LAFY01004082">
    <property type="protein sequence ID" value="KJX95275.1"/>
    <property type="molecule type" value="Genomic_DNA"/>
</dbReference>
<dbReference type="InterPro" id="IPR004469">
    <property type="entry name" value="PSP"/>
</dbReference>
<dbReference type="GO" id="GO:0006564">
    <property type="term" value="P:L-serine biosynthetic process"/>
    <property type="evidence" value="ECO:0007669"/>
    <property type="project" value="UniProtKB-KW"/>
</dbReference>
<dbReference type="PANTHER" id="PTHR43344:SF2">
    <property type="entry name" value="PHOSPHOSERINE PHOSPHATASE"/>
    <property type="match status" value="1"/>
</dbReference>
<evidence type="ECO:0000256" key="4">
    <source>
        <dbReference type="ARBA" id="ARBA00012640"/>
    </source>
</evidence>
<comment type="pathway">
    <text evidence="2">Amino-acid biosynthesis; L-serine biosynthesis; L-serine from 3-phospho-D-glycerate: step 3/3.</text>
</comment>
<evidence type="ECO:0000256" key="7">
    <source>
        <dbReference type="ARBA" id="ARBA00022801"/>
    </source>
</evidence>
<evidence type="ECO:0000256" key="1">
    <source>
        <dbReference type="ARBA" id="ARBA00001946"/>
    </source>
</evidence>
<comment type="cofactor">
    <cofactor evidence="1">
        <name>Mg(2+)</name>
        <dbReference type="ChEBI" id="CHEBI:18420"/>
    </cofactor>
</comment>
<dbReference type="SFLD" id="SFLDG01137">
    <property type="entry name" value="C1.6.1:_Phosphoserine_Phosphat"/>
    <property type="match status" value="1"/>
</dbReference>
<keyword evidence="9" id="KW-0718">Serine biosynthesis</keyword>
<sequence length="329" mass="35664">MTSPSPNTVALIITPQPMPASELSTLTRELVDLLGNLQAGTSTTSRQLSPTAIELHLTLQSCPSSLRECKTLTDTTPLKKFQAQHNLSALIIQPATLHAAHRTPGLIVFDMDSTLIQQEVIDELARRVRKYDQVSAITEAAMRGEAPYTDFAASLRARVRLLKGVPSDVWDGLKKDVITFTPGARELVKGLRKAGWKSAVLSGGFMPLAEWVQAELGLDFALANFLVEEEGLLTGELVEGKAIVDGAMKATVLNELAAKWSVEKERIVAVGDGSNDLLMMEEAGMGVAFNAKEKVQERAPIRLNAGAGGLREVFWALGYSDDEIQELTK</sequence>
<dbReference type="SFLD" id="SFLDS00003">
    <property type="entry name" value="Haloacid_Dehalogenase"/>
    <property type="match status" value="1"/>
</dbReference>
<evidence type="ECO:0000256" key="2">
    <source>
        <dbReference type="ARBA" id="ARBA00005135"/>
    </source>
</evidence>
<comment type="similarity">
    <text evidence="3">Belongs to the HAD-like hydrolase superfamily. SerB family.</text>
</comment>
<comment type="caution">
    <text evidence="12">The sequence shown here is derived from an EMBL/GenBank/DDBJ whole genome shotgun (WGS) entry which is preliminary data.</text>
</comment>
<dbReference type="STRING" id="1047168.A0A0F4GGD0"/>
<dbReference type="GO" id="GO:0005737">
    <property type="term" value="C:cytoplasm"/>
    <property type="evidence" value="ECO:0007669"/>
    <property type="project" value="TreeGrafter"/>
</dbReference>
<feature type="active site" description="Proton donor" evidence="11">
    <location>
        <position position="112"/>
    </location>
</feature>
<accession>A0A0F4GGD0</accession>
<evidence type="ECO:0000313" key="13">
    <source>
        <dbReference type="Proteomes" id="UP000033647"/>
    </source>
</evidence>
<evidence type="ECO:0000256" key="10">
    <source>
        <dbReference type="ARBA" id="ARBA00031693"/>
    </source>
</evidence>
<keyword evidence="13" id="KW-1185">Reference proteome</keyword>